<dbReference type="Pfam" id="PF00578">
    <property type="entry name" value="AhpC-TSA"/>
    <property type="match status" value="1"/>
</dbReference>
<dbReference type="Gene3D" id="3.40.30.10">
    <property type="entry name" value="Glutaredoxin"/>
    <property type="match status" value="1"/>
</dbReference>
<keyword evidence="4" id="KW-1185">Reference proteome</keyword>
<dbReference type="PANTHER" id="PTHR42852:SF13">
    <property type="entry name" value="PROTEIN DIPZ"/>
    <property type="match status" value="1"/>
</dbReference>
<dbReference type="InterPro" id="IPR013766">
    <property type="entry name" value="Thioredoxin_domain"/>
</dbReference>
<dbReference type="GO" id="GO:0016209">
    <property type="term" value="F:antioxidant activity"/>
    <property type="evidence" value="ECO:0007669"/>
    <property type="project" value="InterPro"/>
</dbReference>
<dbReference type="GO" id="GO:0016491">
    <property type="term" value="F:oxidoreductase activity"/>
    <property type="evidence" value="ECO:0007669"/>
    <property type="project" value="InterPro"/>
</dbReference>
<dbReference type="PANTHER" id="PTHR42852">
    <property type="entry name" value="THIOL:DISULFIDE INTERCHANGE PROTEIN DSBE"/>
    <property type="match status" value="1"/>
</dbReference>
<dbReference type="Proteomes" id="UP000285120">
    <property type="component" value="Unassembled WGS sequence"/>
</dbReference>
<dbReference type="InterPro" id="IPR000866">
    <property type="entry name" value="AhpC/TSA"/>
</dbReference>
<reference evidence="3 4" key="1">
    <citation type="submission" date="2018-09" db="EMBL/GenBank/DDBJ databases">
        <title>Genomic Encyclopedia of Archaeal and Bacterial Type Strains, Phase II (KMG-II): from individual species to whole genera.</title>
        <authorList>
            <person name="Goeker M."/>
        </authorList>
    </citation>
    <scope>NUCLEOTIDE SEQUENCE [LARGE SCALE GENOMIC DNA]</scope>
    <source>
        <strain evidence="3 4">DSM 17008</strain>
    </source>
</reference>
<keyword evidence="1" id="KW-1015">Disulfide bond</keyword>
<evidence type="ECO:0000313" key="3">
    <source>
        <dbReference type="EMBL" id="RKD72922.1"/>
    </source>
</evidence>
<dbReference type="OrthoDB" id="25753at2"/>
<evidence type="ECO:0000256" key="1">
    <source>
        <dbReference type="ARBA" id="ARBA00023157"/>
    </source>
</evidence>
<sequence>MNKKNITLIIIGLAAAAVLYIIISGSAKQVGSEPGDRAPDFSLPSYGSDEETALSDYGDSLVVLNMWASWCEPCVRELPALLEIHENYNEEGVEVITMNMNSYERTQEEAEAFAAEFNLTRTPSAIDMEGDVADAYQLQYLPTTVIIDRDGIIIEKIAGEITYERMEQIIEENI</sequence>
<protein>
    <submittedName>
        <fullName evidence="3">Peroxiredoxin</fullName>
    </submittedName>
</protein>
<dbReference type="CDD" id="cd02966">
    <property type="entry name" value="TlpA_like_family"/>
    <property type="match status" value="1"/>
</dbReference>
<dbReference type="InterPro" id="IPR017937">
    <property type="entry name" value="Thioredoxin_CS"/>
</dbReference>
<proteinExistence type="predicted"/>
<name>A0A419V390_9BACL</name>
<dbReference type="RefSeq" id="WP_120193312.1">
    <property type="nucleotide sequence ID" value="NZ_RAPK01000009.1"/>
</dbReference>
<dbReference type="InterPro" id="IPR050553">
    <property type="entry name" value="Thioredoxin_ResA/DsbE_sf"/>
</dbReference>
<dbReference type="InterPro" id="IPR036249">
    <property type="entry name" value="Thioredoxin-like_sf"/>
</dbReference>
<evidence type="ECO:0000313" key="4">
    <source>
        <dbReference type="Proteomes" id="UP000285120"/>
    </source>
</evidence>
<evidence type="ECO:0000259" key="2">
    <source>
        <dbReference type="PROSITE" id="PS51352"/>
    </source>
</evidence>
<dbReference type="SUPFAM" id="SSF52833">
    <property type="entry name" value="Thioredoxin-like"/>
    <property type="match status" value="1"/>
</dbReference>
<gene>
    <name evidence="3" type="ORF">ATL39_2118</name>
</gene>
<dbReference type="EMBL" id="RAPK01000009">
    <property type="protein sequence ID" value="RKD72922.1"/>
    <property type="molecule type" value="Genomic_DNA"/>
</dbReference>
<dbReference type="AlphaFoldDB" id="A0A419V390"/>
<organism evidence="3 4">
    <name type="scientific">Sinobaca qinghaiensis</name>
    <dbReference type="NCBI Taxonomy" id="342944"/>
    <lineage>
        <taxon>Bacteria</taxon>
        <taxon>Bacillati</taxon>
        <taxon>Bacillota</taxon>
        <taxon>Bacilli</taxon>
        <taxon>Bacillales</taxon>
        <taxon>Sporolactobacillaceae</taxon>
        <taxon>Sinobaca</taxon>
    </lineage>
</organism>
<feature type="domain" description="Thioredoxin" evidence="2">
    <location>
        <begin position="32"/>
        <end position="174"/>
    </location>
</feature>
<dbReference type="PROSITE" id="PS00194">
    <property type="entry name" value="THIOREDOXIN_1"/>
    <property type="match status" value="1"/>
</dbReference>
<comment type="caution">
    <text evidence="3">The sequence shown here is derived from an EMBL/GenBank/DDBJ whole genome shotgun (WGS) entry which is preliminary data.</text>
</comment>
<dbReference type="PROSITE" id="PS51352">
    <property type="entry name" value="THIOREDOXIN_2"/>
    <property type="match status" value="1"/>
</dbReference>
<accession>A0A419V390</accession>